<keyword evidence="2" id="KW-1185">Reference proteome</keyword>
<reference evidence="1 2" key="1">
    <citation type="submission" date="2023-04" db="EMBL/GenBank/DDBJ databases">
        <title>Fusibacter bizertensis strain WBS, isolated from littoral bottom sediments of the Arctic seas - biochemical and genomic analysis.</title>
        <authorList>
            <person name="Brioukhanov A.L."/>
        </authorList>
    </citation>
    <scope>NUCLEOTIDE SEQUENCE [LARGE SCALE GENOMIC DNA]</scope>
    <source>
        <strain evidence="1 2">WBS</strain>
    </source>
</reference>
<evidence type="ECO:0000313" key="1">
    <source>
        <dbReference type="EMBL" id="MDH8678952.1"/>
    </source>
</evidence>
<dbReference type="InterPro" id="IPR027417">
    <property type="entry name" value="P-loop_NTPase"/>
</dbReference>
<dbReference type="Pfam" id="PF10923">
    <property type="entry name" value="BrxC_BrxD"/>
    <property type="match status" value="1"/>
</dbReference>
<gene>
    <name evidence="1" type="ORF">QE109_12400</name>
</gene>
<dbReference type="RefSeq" id="WP_281094847.1">
    <property type="nucleotide sequence ID" value="NZ_JARYZI010000008.1"/>
</dbReference>
<dbReference type="InterPro" id="IPR021228">
    <property type="entry name" value="BrxD"/>
</dbReference>
<sequence>MRLTNEEALKLINTLRSGTSPVYHANDLMAGREAEMTDFRLGMQLLSKGTGLVKIITGDFGVGKSFLVNAFKEVALNEDFIISSFQINNGFRLNKIDDLYYAIMHNLYLKTKPNSKVSFDDIFDIWVENLQNAPFSDRKRYEVNTVCQELSKFNMNFARAFLSFMRGRIQRNQEMMNVSCSWLTGERNIPYELKQKYDLVGAVDKTNTLDFLKAFIKLVTLLDYKGLIVFIDEIDLVINDRSDIRQSAYNNLKHLIDLSTSGEMNNIMFVFSGTQEIITNIEKGLLSNTALAQRLNINPENPLENKGNILALKPLDSEALLSLTQKIIKIYQQNVILPANIDYHEIFKTVMQKITADKMVTRHYVTGVIEHLDEIKLA</sequence>
<dbReference type="EMBL" id="JARYZI010000008">
    <property type="protein sequence ID" value="MDH8678952.1"/>
    <property type="molecule type" value="Genomic_DNA"/>
</dbReference>
<proteinExistence type="predicted"/>
<dbReference type="Gene3D" id="3.40.50.300">
    <property type="entry name" value="P-loop containing nucleotide triphosphate hydrolases"/>
    <property type="match status" value="1"/>
</dbReference>
<evidence type="ECO:0000313" key="2">
    <source>
        <dbReference type="Proteomes" id="UP001158045"/>
    </source>
</evidence>
<name>A0ABT6NEU8_9FIRM</name>
<dbReference type="SUPFAM" id="SSF52540">
    <property type="entry name" value="P-loop containing nucleoside triphosphate hydrolases"/>
    <property type="match status" value="1"/>
</dbReference>
<comment type="caution">
    <text evidence="1">The sequence shown here is derived from an EMBL/GenBank/DDBJ whole genome shotgun (WGS) entry which is preliminary data.</text>
</comment>
<dbReference type="Proteomes" id="UP001158045">
    <property type="component" value="Unassembled WGS sequence"/>
</dbReference>
<protein>
    <submittedName>
        <fullName evidence="1">DUF2791 family P-loop domain-containing protein</fullName>
    </submittedName>
</protein>
<accession>A0ABT6NEU8</accession>
<organism evidence="1 2">
    <name type="scientific">Fusibacter bizertensis</name>
    <dbReference type="NCBI Taxonomy" id="1488331"/>
    <lineage>
        <taxon>Bacteria</taxon>
        <taxon>Bacillati</taxon>
        <taxon>Bacillota</taxon>
        <taxon>Clostridia</taxon>
        <taxon>Eubacteriales</taxon>
        <taxon>Eubacteriales Family XII. Incertae Sedis</taxon>
        <taxon>Fusibacter</taxon>
    </lineage>
</organism>